<dbReference type="InterPro" id="IPR005560">
    <property type="entry name" value="Csp_YhjQ"/>
</dbReference>
<gene>
    <name evidence="1" type="ORF">AU381_01370</name>
</gene>
<dbReference type="STRING" id="1472378.AU381_01370"/>
<dbReference type="InterPro" id="IPR044543">
    <property type="entry name" value="YHJQ-like"/>
</dbReference>
<dbReference type="CDD" id="cd08026">
    <property type="entry name" value="DUF326"/>
    <property type="match status" value="1"/>
</dbReference>
<evidence type="ECO:0000313" key="1">
    <source>
        <dbReference type="EMBL" id="OAP40589.1"/>
    </source>
</evidence>
<organism evidence="1 2">
    <name type="scientific">Sinorhizobium glycinis</name>
    <dbReference type="NCBI Taxonomy" id="1472378"/>
    <lineage>
        <taxon>Bacteria</taxon>
        <taxon>Pseudomonadati</taxon>
        <taxon>Pseudomonadota</taxon>
        <taxon>Alphaproteobacteria</taxon>
        <taxon>Hyphomicrobiales</taxon>
        <taxon>Rhizobiaceae</taxon>
        <taxon>Sinorhizobium/Ensifer group</taxon>
        <taxon>Sinorhizobium</taxon>
    </lineage>
</organism>
<proteinExistence type="predicted"/>
<comment type="caution">
    <text evidence="1">The sequence shown here is derived from an EMBL/GenBank/DDBJ whole genome shotgun (WGS) entry which is preliminary data.</text>
</comment>
<dbReference type="Pfam" id="PF03860">
    <property type="entry name" value="Csp"/>
    <property type="match status" value="1"/>
</dbReference>
<dbReference type="Gene3D" id="1.20.1270.360">
    <property type="match status" value="1"/>
</dbReference>
<keyword evidence="2" id="KW-1185">Reference proteome</keyword>
<dbReference type="EMBL" id="LPUX01000053">
    <property type="protein sequence ID" value="OAP40589.1"/>
    <property type="molecule type" value="Genomic_DNA"/>
</dbReference>
<dbReference type="Proteomes" id="UP000094025">
    <property type="component" value="Unassembled WGS sequence"/>
</dbReference>
<sequence length="110" mass="12190">MHHIDPKMQECIENCLACYRACLSTAMNHCLEAGGKHTEPDHFRLMMACAEICRTSAHFMLIGTPHHRHVCAECAEICGECAADCERIGDMAECVDACQRCAESCRQMAA</sequence>
<reference evidence="1 2" key="1">
    <citation type="journal article" date="2016" name="Int. J. Syst. Evol. Microbiol.">
        <title>Ensifer glycinis sp. nov., an novel rhizobial species associated with Glycine spp.</title>
        <authorList>
            <person name="Yan H."/>
            <person name="Yan J."/>
            <person name="Sui X.H."/>
            <person name="Wang E.T."/>
            <person name="Chen W.X."/>
            <person name="Zhang X.X."/>
            <person name="Chen W.F."/>
        </authorList>
    </citation>
    <scope>NUCLEOTIDE SEQUENCE [LARGE SCALE GENOMIC DNA]</scope>
    <source>
        <strain evidence="1 2">CCBAU 23380</strain>
    </source>
</reference>
<accession>A0A178XZ45</accession>
<dbReference type="AlphaFoldDB" id="A0A178XZ45"/>
<name>A0A178XZ45_9HYPH</name>
<protein>
    <submittedName>
        <fullName evidence="1">Ferredoxin</fullName>
    </submittedName>
</protein>
<dbReference type="OrthoDB" id="5396211at2"/>
<dbReference type="PANTHER" id="PTHR37310">
    <property type="entry name" value="CYTOPLASMIC PROTEIN-RELATED"/>
    <property type="match status" value="1"/>
</dbReference>
<evidence type="ECO:0000313" key="2">
    <source>
        <dbReference type="Proteomes" id="UP000094025"/>
    </source>
</evidence>
<dbReference type="RefSeq" id="WP_064240897.1">
    <property type="nucleotide sequence ID" value="NZ_LPUX01000053.1"/>
</dbReference>
<dbReference type="PANTHER" id="PTHR37310:SF1">
    <property type="entry name" value="CYTOPLASMIC PROTEIN"/>
    <property type="match status" value="1"/>
</dbReference>